<reference evidence="4 5" key="1">
    <citation type="submission" date="2019-09" db="EMBL/GenBank/DDBJ databases">
        <title>Complete genome sequence of Arachidicoccus sp. B3-10 isolated from apple orchard soil.</title>
        <authorList>
            <person name="Kim H.S."/>
            <person name="Han K.-I."/>
            <person name="Suh M.K."/>
            <person name="Lee K.C."/>
            <person name="Eom M.K."/>
            <person name="Kim J.-S."/>
            <person name="Kang S.W."/>
            <person name="Sin Y."/>
            <person name="Lee J.-S."/>
        </authorList>
    </citation>
    <scope>NUCLEOTIDE SEQUENCE [LARGE SCALE GENOMIC DNA]</scope>
    <source>
        <strain evidence="4 5">B3-10</strain>
    </source>
</reference>
<dbReference type="InterPro" id="IPR005632">
    <property type="entry name" value="Chaperone_Skp"/>
</dbReference>
<dbReference type="GO" id="GO:0005829">
    <property type="term" value="C:cytosol"/>
    <property type="evidence" value="ECO:0007669"/>
    <property type="project" value="TreeGrafter"/>
</dbReference>
<organism evidence="4 5">
    <name type="scientific">Rhizosphaericola mali</name>
    <dbReference type="NCBI Taxonomy" id="2545455"/>
    <lineage>
        <taxon>Bacteria</taxon>
        <taxon>Pseudomonadati</taxon>
        <taxon>Bacteroidota</taxon>
        <taxon>Chitinophagia</taxon>
        <taxon>Chitinophagales</taxon>
        <taxon>Chitinophagaceae</taxon>
        <taxon>Rhizosphaericola</taxon>
    </lineage>
</organism>
<dbReference type="InterPro" id="IPR024930">
    <property type="entry name" value="Skp_dom_sf"/>
</dbReference>
<keyword evidence="3" id="KW-0175">Coiled coil</keyword>
<evidence type="ECO:0000256" key="3">
    <source>
        <dbReference type="SAM" id="Coils"/>
    </source>
</evidence>
<evidence type="ECO:0000256" key="2">
    <source>
        <dbReference type="ARBA" id="ARBA00022729"/>
    </source>
</evidence>
<comment type="similarity">
    <text evidence="1">Belongs to the Skp family.</text>
</comment>
<sequence length="175" mass="20709">MFKYCKHFILFLFICLSIGKSYGQRYAVVDTKYILSKIPEYQQADETLKLIANRWQKELSNAQIELDRMRKNYEAEQYMLSDELKKKREIEISNKEKLLSRQREKYFGYEGEIFQERKKLVQPIQDKIYNAVQHMMVAHGLDIIFDKSDGTTILAADPKLNRSDEILSDLGIKIK</sequence>
<dbReference type="SUPFAM" id="SSF111384">
    <property type="entry name" value="OmpH-like"/>
    <property type="match status" value="1"/>
</dbReference>
<dbReference type="GO" id="GO:0051082">
    <property type="term" value="F:unfolded protein binding"/>
    <property type="evidence" value="ECO:0007669"/>
    <property type="project" value="InterPro"/>
</dbReference>
<dbReference type="SMART" id="SM00935">
    <property type="entry name" value="OmpH"/>
    <property type="match status" value="1"/>
</dbReference>
<dbReference type="Pfam" id="PF03938">
    <property type="entry name" value="OmpH"/>
    <property type="match status" value="1"/>
</dbReference>
<protein>
    <submittedName>
        <fullName evidence="4">OmpH family outer membrane protein</fullName>
    </submittedName>
</protein>
<feature type="coiled-coil region" evidence="3">
    <location>
        <begin position="52"/>
        <end position="79"/>
    </location>
</feature>
<accession>A0A5P2G5F4</accession>
<proteinExistence type="inferred from homology"/>
<evidence type="ECO:0000256" key="1">
    <source>
        <dbReference type="ARBA" id="ARBA00009091"/>
    </source>
</evidence>
<dbReference type="GO" id="GO:0050821">
    <property type="term" value="P:protein stabilization"/>
    <property type="evidence" value="ECO:0007669"/>
    <property type="project" value="TreeGrafter"/>
</dbReference>
<name>A0A5P2G5F4_9BACT</name>
<dbReference type="EMBL" id="CP044016">
    <property type="protein sequence ID" value="QES90755.1"/>
    <property type="molecule type" value="Genomic_DNA"/>
</dbReference>
<keyword evidence="5" id="KW-1185">Reference proteome</keyword>
<dbReference type="KEGG" id="arac:E0W69_019550"/>
<keyword evidence="2" id="KW-0732">Signal</keyword>
<dbReference type="PANTHER" id="PTHR35089">
    <property type="entry name" value="CHAPERONE PROTEIN SKP"/>
    <property type="match status" value="1"/>
</dbReference>
<dbReference type="OrthoDB" id="9788552at2"/>
<dbReference type="PANTHER" id="PTHR35089:SF1">
    <property type="entry name" value="CHAPERONE PROTEIN SKP"/>
    <property type="match status" value="1"/>
</dbReference>
<dbReference type="Proteomes" id="UP000292424">
    <property type="component" value="Chromosome"/>
</dbReference>
<dbReference type="Gene3D" id="3.30.910.20">
    <property type="entry name" value="Skp domain"/>
    <property type="match status" value="1"/>
</dbReference>
<gene>
    <name evidence="4" type="ORF">E0W69_019550</name>
</gene>
<evidence type="ECO:0000313" key="4">
    <source>
        <dbReference type="EMBL" id="QES90755.1"/>
    </source>
</evidence>
<dbReference type="AlphaFoldDB" id="A0A5P2G5F4"/>
<evidence type="ECO:0000313" key="5">
    <source>
        <dbReference type="Proteomes" id="UP000292424"/>
    </source>
</evidence>